<dbReference type="InterPro" id="IPR035441">
    <property type="entry name" value="TFIIS/LEDGF_dom_sf"/>
</dbReference>
<feature type="compositionally biased region" description="Basic and acidic residues" evidence="5">
    <location>
        <begin position="588"/>
        <end position="597"/>
    </location>
</feature>
<dbReference type="Gene3D" id="2.30.30.140">
    <property type="match status" value="1"/>
</dbReference>
<dbReference type="Gene3D" id="1.20.930.10">
    <property type="entry name" value="Conserved domain common to transcription factors TFIIS, elongin A, CRSP70"/>
    <property type="match status" value="1"/>
</dbReference>
<feature type="region of interest" description="Disordered" evidence="5">
    <location>
        <begin position="411"/>
        <end position="488"/>
    </location>
</feature>
<evidence type="ECO:0000313" key="8">
    <source>
        <dbReference type="Proteomes" id="UP001108240"/>
    </source>
</evidence>
<organism evidence="7 8">
    <name type="scientific">Cyprinus carpio carpio</name>
    <dbReference type="NCBI Taxonomy" id="630221"/>
    <lineage>
        <taxon>Eukaryota</taxon>
        <taxon>Metazoa</taxon>
        <taxon>Chordata</taxon>
        <taxon>Craniata</taxon>
        <taxon>Vertebrata</taxon>
        <taxon>Euteleostomi</taxon>
        <taxon>Actinopterygii</taxon>
        <taxon>Neopterygii</taxon>
        <taxon>Teleostei</taxon>
        <taxon>Ostariophysi</taxon>
        <taxon>Cypriniformes</taxon>
        <taxon>Cyprinidae</taxon>
        <taxon>Cyprininae</taxon>
        <taxon>Cyprinus</taxon>
    </lineage>
</organism>
<feature type="domain" description="PWWP" evidence="6">
    <location>
        <begin position="16"/>
        <end position="68"/>
    </location>
</feature>
<comment type="subcellular location">
    <subcellularLocation>
        <location evidence="1">Nucleus</location>
    </subcellularLocation>
</comment>
<feature type="compositionally biased region" description="Acidic residues" evidence="5">
    <location>
        <begin position="447"/>
        <end position="461"/>
    </location>
</feature>
<accession>A0A9J8AW94</accession>
<name>A0A9J8AW94_CYPCA</name>
<dbReference type="InterPro" id="IPR036218">
    <property type="entry name" value="HIVI-bd_sf"/>
</dbReference>
<dbReference type="SUPFAM" id="SSF63748">
    <property type="entry name" value="Tudor/PWWP/MBT"/>
    <property type="match status" value="1"/>
</dbReference>
<dbReference type="Pfam" id="PF11467">
    <property type="entry name" value="LEDGF"/>
    <property type="match status" value="1"/>
</dbReference>
<dbReference type="PANTHER" id="PTHR12550">
    <property type="entry name" value="HEPATOMA-DERIVED GROWTH FACTOR-RELATED"/>
    <property type="match status" value="1"/>
</dbReference>
<feature type="compositionally biased region" description="Basic and acidic residues" evidence="5">
    <location>
        <begin position="426"/>
        <end position="441"/>
    </location>
</feature>
<feature type="compositionally biased region" description="Basic residues" evidence="5">
    <location>
        <begin position="227"/>
        <end position="243"/>
    </location>
</feature>
<evidence type="ECO:0000256" key="1">
    <source>
        <dbReference type="ARBA" id="ARBA00004123"/>
    </source>
</evidence>
<keyword evidence="8" id="KW-1185">Reference proteome</keyword>
<dbReference type="Pfam" id="PF00855">
    <property type="entry name" value="PWWP"/>
    <property type="match status" value="1"/>
</dbReference>
<feature type="compositionally biased region" description="Basic residues" evidence="5">
    <location>
        <begin position="598"/>
        <end position="621"/>
    </location>
</feature>
<feature type="compositionally biased region" description="Basic and acidic residues" evidence="5">
    <location>
        <begin position="325"/>
        <end position="342"/>
    </location>
</feature>
<feature type="region of interest" description="Disordered" evidence="5">
    <location>
        <begin position="106"/>
        <end position="212"/>
    </location>
</feature>
<feature type="compositionally biased region" description="Polar residues" evidence="5">
    <location>
        <begin position="254"/>
        <end position="269"/>
    </location>
</feature>
<dbReference type="InterPro" id="IPR000313">
    <property type="entry name" value="PWWP_dom"/>
</dbReference>
<feature type="compositionally biased region" description="Basic and acidic residues" evidence="5">
    <location>
        <begin position="478"/>
        <end position="487"/>
    </location>
</feature>
<protein>
    <recommendedName>
        <fullName evidence="6">PWWP domain-containing protein</fullName>
    </recommendedName>
</protein>
<dbReference type="CDD" id="cd05834">
    <property type="entry name" value="PWWP_HRP"/>
    <property type="match status" value="1"/>
</dbReference>
<keyword evidence="3" id="KW-0175">Coiled coil</keyword>
<keyword evidence="4" id="KW-0539">Nucleus</keyword>
<feature type="compositionally biased region" description="Polar residues" evidence="5">
    <location>
        <begin position="411"/>
        <end position="424"/>
    </location>
</feature>
<feature type="compositionally biased region" description="Basic and acidic residues" evidence="5">
    <location>
        <begin position="170"/>
        <end position="207"/>
    </location>
</feature>
<evidence type="ECO:0000256" key="3">
    <source>
        <dbReference type="ARBA" id="ARBA00023054"/>
    </source>
</evidence>
<evidence type="ECO:0000313" key="7">
    <source>
        <dbReference type="Ensembl" id="ENSCCRP00000148907.1"/>
    </source>
</evidence>
<feature type="compositionally biased region" description="Basic and acidic residues" evidence="5">
    <location>
        <begin position="361"/>
        <end position="373"/>
    </location>
</feature>
<dbReference type="PANTHER" id="PTHR12550:SF41">
    <property type="entry name" value="HEPATOMA-DERIVED GROWTH FACTOR"/>
    <property type="match status" value="1"/>
</dbReference>
<dbReference type="GeneTree" id="ENSGT00940000154706"/>
<dbReference type="SUPFAM" id="SSF140576">
    <property type="entry name" value="HIV integrase-binding domain"/>
    <property type="match status" value="1"/>
</dbReference>
<dbReference type="OMA" id="HECMYSL"/>
<sequence length="677" mass="76762">MQKGVKMKMSTDEFTPGDIVFAKMKGYPFWPARIGEGKAPKNKIPIFFYGTHSITFLLPKDIVPYWPNKEKYGRPIKRGGFEEGMWEIENDPGVGLRGHKKAALLKRLSESRPKLKDRTKKKAEDQSEARNQTASRKESAPKSDSNAATPRKKETPVKTSKTKSESVAPADDKTTVTRSTRSRDPETKTVTPDERRTTAKTAGERRRILPSGKIVLARGAAAAKTLSARRKHALNRKLKKRRDAHNLKQPLRITRSTAELTQTSDQTTAAPPKTPALKRTRSQTESDVKEDAHAPLPVTSSSAPSRPADSKRKRLAEEQTPAPEEPERSEVKKINTQDKPEQTETVIKPKTTKSDVLSVSEKQDETKEEKRATDEEESALEIRRSSSGLCVSQRSQILAEKRQSVLKSLQGLVTSTRGKTQTGAEHTVHCEEPQTRPERSPIKPTAEEEEEEKEEKEDPEQNGERDSSNTEQQNNSSSREEERKDHSLSVTDSLLYRLHGDIRISMMLENPDVSKCLSALDELSTVPVSSRNIQNHSELIDTLRKMRWFRGSEAIMFKASMLYHRFKNIYLIGDADETLSQEYIDSLQEERETDARAGKTHTHSHTHTHTHTHSHTHTQRHSHFNTYTHTHRHTHTLSLSPSLSHTNSLTHTHTHTHTQLLEQLETKQHHECMYSLI</sequence>
<reference evidence="7" key="1">
    <citation type="submission" date="2025-08" db="UniProtKB">
        <authorList>
            <consortium name="Ensembl"/>
        </authorList>
    </citation>
    <scope>IDENTIFICATION</scope>
</reference>
<dbReference type="Proteomes" id="UP001108240">
    <property type="component" value="Unplaced"/>
</dbReference>
<evidence type="ECO:0000259" key="6">
    <source>
        <dbReference type="PROSITE" id="PS50812"/>
    </source>
</evidence>
<dbReference type="InterPro" id="IPR021567">
    <property type="entry name" value="LEDGF_IBD"/>
</dbReference>
<comment type="similarity">
    <text evidence="2">Belongs to the HDGF family.</text>
</comment>
<feature type="region of interest" description="Disordered" evidence="5">
    <location>
        <begin position="225"/>
        <end position="391"/>
    </location>
</feature>
<evidence type="ECO:0000256" key="4">
    <source>
        <dbReference type="ARBA" id="ARBA00023242"/>
    </source>
</evidence>
<feature type="region of interest" description="Disordered" evidence="5">
    <location>
        <begin position="588"/>
        <end position="621"/>
    </location>
</feature>
<dbReference type="PROSITE" id="PS50812">
    <property type="entry name" value="PWWP"/>
    <property type="match status" value="1"/>
</dbReference>
<dbReference type="SMART" id="SM00293">
    <property type="entry name" value="PWWP"/>
    <property type="match status" value="1"/>
</dbReference>
<feature type="compositionally biased region" description="Basic and acidic residues" evidence="5">
    <location>
        <begin position="107"/>
        <end position="128"/>
    </location>
</feature>
<proteinExistence type="inferred from homology"/>
<dbReference type="AlphaFoldDB" id="A0A9J8AW94"/>
<evidence type="ECO:0000256" key="2">
    <source>
        <dbReference type="ARBA" id="ARBA00005309"/>
    </source>
</evidence>
<feature type="compositionally biased region" description="Basic and acidic residues" evidence="5">
    <location>
        <begin position="282"/>
        <end position="293"/>
    </location>
</feature>
<dbReference type="GO" id="GO:0005634">
    <property type="term" value="C:nucleus"/>
    <property type="evidence" value="ECO:0007669"/>
    <property type="project" value="UniProtKB-SubCell"/>
</dbReference>
<evidence type="ECO:0000256" key="5">
    <source>
        <dbReference type="SAM" id="MobiDB-lite"/>
    </source>
</evidence>
<reference evidence="7" key="2">
    <citation type="submission" date="2025-09" db="UniProtKB">
        <authorList>
            <consortium name="Ensembl"/>
        </authorList>
    </citation>
    <scope>IDENTIFICATION</scope>
</reference>
<dbReference type="Ensembl" id="ENSCCRT00000128093.1">
    <property type="protein sequence ID" value="ENSCCRP00000148907.1"/>
    <property type="gene ID" value="ENSCCRG00000070515.1"/>
</dbReference>